<dbReference type="HOGENOM" id="CLU_2518648_0_0_1"/>
<evidence type="ECO:0000313" key="3">
    <source>
        <dbReference type="Proteomes" id="UP000054477"/>
    </source>
</evidence>
<proteinExistence type="predicted"/>
<evidence type="ECO:0000256" key="1">
    <source>
        <dbReference type="SAM" id="MobiDB-lite"/>
    </source>
</evidence>
<feature type="region of interest" description="Disordered" evidence="1">
    <location>
        <begin position="34"/>
        <end position="53"/>
    </location>
</feature>
<reference evidence="3" key="2">
    <citation type="submission" date="2015-01" db="EMBL/GenBank/DDBJ databases">
        <title>Evolutionary Origins and Diversification of the Mycorrhizal Mutualists.</title>
        <authorList>
            <consortium name="DOE Joint Genome Institute"/>
            <consortium name="Mycorrhizal Genomics Consortium"/>
            <person name="Kohler A."/>
            <person name="Kuo A."/>
            <person name="Nagy L.G."/>
            <person name="Floudas D."/>
            <person name="Copeland A."/>
            <person name="Barry K.W."/>
            <person name="Cichocki N."/>
            <person name="Veneault-Fourrey C."/>
            <person name="LaButti K."/>
            <person name="Lindquist E.A."/>
            <person name="Lipzen A."/>
            <person name="Lundell T."/>
            <person name="Morin E."/>
            <person name="Murat C."/>
            <person name="Riley R."/>
            <person name="Ohm R."/>
            <person name="Sun H."/>
            <person name="Tunlid A."/>
            <person name="Henrissat B."/>
            <person name="Grigoriev I.V."/>
            <person name="Hibbett D.S."/>
            <person name="Martin F."/>
        </authorList>
    </citation>
    <scope>NUCLEOTIDE SEQUENCE [LARGE SCALE GENOMIC DNA]</scope>
    <source>
        <strain evidence="3">LaAM-08-1</strain>
    </source>
</reference>
<keyword evidence="3" id="KW-1185">Reference proteome</keyword>
<gene>
    <name evidence="2" type="ORF">K443DRAFT_663111</name>
</gene>
<feature type="non-terminal residue" evidence="2">
    <location>
        <position position="1"/>
    </location>
</feature>
<accession>A0A0C9WL72</accession>
<dbReference type="Proteomes" id="UP000054477">
    <property type="component" value="Unassembled WGS sequence"/>
</dbReference>
<dbReference type="EMBL" id="KN839311">
    <property type="protein sequence ID" value="KIJ90040.1"/>
    <property type="molecule type" value="Genomic_DNA"/>
</dbReference>
<sequence length="85" mass="9356">KSKRHKGTPQHWYLQQGDGHPLVPLNTLNITNPLPLQANPRPPTASKASAKPTECEAAKKTASAAVPEEEEREIQGCVTRLTRYT</sequence>
<evidence type="ECO:0000313" key="2">
    <source>
        <dbReference type="EMBL" id="KIJ90040.1"/>
    </source>
</evidence>
<protein>
    <submittedName>
        <fullName evidence="2">Uncharacterized protein</fullName>
    </submittedName>
</protein>
<organism evidence="2 3">
    <name type="scientific">Laccaria amethystina LaAM-08-1</name>
    <dbReference type="NCBI Taxonomy" id="1095629"/>
    <lineage>
        <taxon>Eukaryota</taxon>
        <taxon>Fungi</taxon>
        <taxon>Dikarya</taxon>
        <taxon>Basidiomycota</taxon>
        <taxon>Agaricomycotina</taxon>
        <taxon>Agaricomycetes</taxon>
        <taxon>Agaricomycetidae</taxon>
        <taxon>Agaricales</taxon>
        <taxon>Agaricineae</taxon>
        <taxon>Hydnangiaceae</taxon>
        <taxon>Laccaria</taxon>
    </lineage>
</organism>
<reference evidence="2 3" key="1">
    <citation type="submission" date="2014-04" db="EMBL/GenBank/DDBJ databases">
        <authorList>
            <consortium name="DOE Joint Genome Institute"/>
            <person name="Kuo A."/>
            <person name="Kohler A."/>
            <person name="Nagy L.G."/>
            <person name="Floudas D."/>
            <person name="Copeland A."/>
            <person name="Barry K.W."/>
            <person name="Cichocki N."/>
            <person name="Veneault-Fourrey C."/>
            <person name="LaButti K."/>
            <person name="Lindquist E.A."/>
            <person name="Lipzen A."/>
            <person name="Lundell T."/>
            <person name="Morin E."/>
            <person name="Murat C."/>
            <person name="Sun H."/>
            <person name="Tunlid A."/>
            <person name="Henrissat B."/>
            <person name="Grigoriev I.V."/>
            <person name="Hibbett D.S."/>
            <person name="Martin F."/>
            <person name="Nordberg H.P."/>
            <person name="Cantor M.N."/>
            <person name="Hua S.X."/>
        </authorList>
    </citation>
    <scope>NUCLEOTIDE SEQUENCE [LARGE SCALE GENOMIC DNA]</scope>
    <source>
        <strain evidence="2 3">LaAM-08-1</strain>
    </source>
</reference>
<name>A0A0C9WL72_9AGAR</name>
<dbReference type="AlphaFoldDB" id="A0A0C9WL72"/>